<gene>
    <name evidence="1" type="ORF">I5V89_19380</name>
</gene>
<organism evidence="1 2">
    <name type="scientific">Stenotrophomonas maltophilia</name>
    <name type="common">Pseudomonas maltophilia</name>
    <name type="synonym">Xanthomonas maltophilia</name>
    <dbReference type="NCBI Taxonomy" id="40324"/>
    <lineage>
        <taxon>Bacteria</taxon>
        <taxon>Pseudomonadati</taxon>
        <taxon>Pseudomonadota</taxon>
        <taxon>Gammaproteobacteria</taxon>
        <taxon>Lysobacterales</taxon>
        <taxon>Lysobacteraceae</taxon>
        <taxon>Stenotrophomonas</taxon>
        <taxon>Stenotrophomonas maltophilia group</taxon>
    </lineage>
</organism>
<name>A0AA40Y727_STEMA</name>
<sequence length="248" mass="27072">MSTDKTLADVQPGGRVRLGDQAELDRLEFQAWARELLPCPFCGNSAEFVPYKDNGLTLKCKSMGCIQRNQRTLRYGIDWLRTSMAEHWNTRALSAQPSPAGQGDANTIEKLRAMMDHSFGGPGFVVYGTAQSIAEVERRLAPTLAARQPVGEPVAEWSKRGGTPTDWRNELLTLAEHHAPIPAFARSAMRVIARSMPAPPAQAVDLGRLRDLARSWIVEAGGTAADTKHACADELLALIDSHSEVSRG</sequence>
<dbReference type="EMBL" id="JADUOV010000018">
    <property type="protein sequence ID" value="MBH1792029.1"/>
    <property type="molecule type" value="Genomic_DNA"/>
</dbReference>
<evidence type="ECO:0000313" key="2">
    <source>
        <dbReference type="Proteomes" id="UP000634179"/>
    </source>
</evidence>
<reference evidence="1" key="1">
    <citation type="submission" date="2020-11" db="EMBL/GenBank/DDBJ databases">
        <title>Enhanced detection system for hospital associated transmission using whole genome sequencing surveillance.</title>
        <authorList>
            <person name="Harrison L.H."/>
            <person name="Van Tyne D."/>
            <person name="Marsh J.W."/>
            <person name="Griffith M.P."/>
            <person name="Snyder D.J."/>
            <person name="Cooper V.S."/>
            <person name="Mustapha M."/>
        </authorList>
    </citation>
    <scope>NUCLEOTIDE SEQUENCE</scope>
    <source>
        <strain evidence="1">STEN00053</strain>
    </source>
</reference>
<protein>
    <submittedName>
        <fullName evidence="1">Lar family restriction alleviation protein</fullName>
    </submittedName>
</protein>
<dbReference type="AlphaFoldDB" id="A0AA40Y727"/>
<evidence type="ECO:0000313" key="1">
    <source>
        <dbReference type="EMBL" id="MBH1792029.1"/>
    </source>
</evidence>
<dbReference type="Proteomes" id="UP000634179">
    <property type="component" value="Unassembled WGS sequence"/>
</dbReference>
<accession>A0AA40Y727</accession>
<proteinExistence type="predicted"/>
<comment type="caution">
    <text evidence="1">The sequence shown here is derived from an EMBL/GenBank/DDBJ whole genome shotgun (WGS) entry which is preliminary data.</text>
</comment>